<dbReference type="EMBL" id="SACS01000002">
    <property type="protein sequence ID" value="RVU41294.1"/>
    <property type="molecule type" value="Genomic_DNA"/>
</dbReference>
<evidence type="ECO:0000313" key="7">
    <source>
        <dbReference type="EMBL" id="RVU41294.1"/>
    </source>
</evidence>
<feature type="transmembrane region" description="Helical" evidence="6">
    <location>
        <begin position="362"/>
        <end position="386"/>
    </location>
</feature>
<keyword evidence="3 6" id="KW-0812">Transmembrane</keyword>
<dbReference type="RefSeq" id="WP_127697676.1">
    <property type="nucleotide sequence ID" value="NZ_SACS01000002.1"/>
</dbReference>
<dbReference type="CDD" id="cd13125">
    <property type="entry name" value="MATE_like_10"/>
    <property type="match status" value="1"/>
</dbReference>
<proteinExistence type="predicted"/>
<evidence type="ECO:0000256" key="5">
    <source>
        <dbReference type="ARBA" id="ARBA00023136"/>
    </source>
</evidence>
<feature type="transmembrane region" description="Helical" evidence="6">
    <location>
        <begin position="174"/>
        <end position="194"/>
    </location>
</feature>
<feature type="transmembrane region" description="Helical" evidence="6">
    <location>
        <begin position="258"/>
        <end position="277"/>
    </location>
</feature>
<dbReference type="PANTHER" id="PTHR30250:SF30">
    <property type="entry name" value="LIPID III FLIPPASE"/>
    <property type="match status" value="1"/>
</dbReference>
<feature type="transmembrane region" description="Helical" evidence="6">
    <location>
        <begin position="114"/>
        <end position="137"/>
    </location>
</feature>
<dbReference type="GO" id="GO:0005886">
    <property type="term" value="C:plasma membrane"/>
    <property type="evidence" value="ECO:0007669"/>
    <property type="project" value="UniProtKB-SubCell"/>
</dbReference>
<dbReference type="InterPro" id="IPR050833">
    <property type="entry name" value="Poly_Biosynth_Transport"/>
</dbReference>
<feature type="transmembrane region" description="Helical" evidence="6">
    <location>
        <begin position="297"/>
        <end position="314"/>
    </location>
</feature>
<keyword evidence="8" id="KW-1185">Reference proteome</keyword>
<feature type="transmembrane region" description="Helical" evidence="6">
    <location>
        <begin position="217"/>
        <end position="238"/>
    </location>
</feature>
<dbReference type="AlphaFoldDB" id="A0A437R3F9"/>
<comment type="subcellular location">
    <subcellularLocation>
        <location evidence="1">Cell membrane</location>
        <topology evidence="1">Multi-pass membrane protein</topology>
    </subcellularLocation>
</comment>
<dbReference type="PANTHER" id="PTHR30250">
    <property type="entry name" value="PST FAMILY PREDICTED COLANIC ACID TRANSPORTER"/>
    <property type="match status" value="1"/>
</dbReference>
<accession>A0A437R3F9</accession>
<dbReference type="InterPro" id="IPR044550">
    <property type="entry name" value="WzxE"/>
</dbReference>
<feature type="transmembrane region" description="Helical" evidence="6">
    <location>
        <begin position="79"/>
        <end position="102"/>
    </location>
</feature>
<dbReference type="GO" id="GO:0009246">
    <property type="term" value="P:enterobacterial common antigen biosynthetic process"/>
    <property type="evidence" value="ECO:0007669"/>
    <property type="project" value="InterPro"/>
</dbReference>
<evidence type="ECO:0000256" key="1">
    <source>
        <dbReference type="ARBA" id="ARBA00004651"/>
    </source>
</evidence>
<evidence type="ECO:0000256" key="6">
    <source>
        <dbReference type="SAM" id="Phobius"/>
    </source>
</evidence>
<keyword evidence="2" id="KW-1003">Cell membrane</keyword>
<gene>
    <name evidence="7" type="ORF">EOE67_03585</name>
</gene>
<evidence type="ECO:0000256" key="2">
    <source>
        <dbReference type="ARBA" id="ARBA00022475"/>
    </source>
</evidence>
<dbReference type="Pfam" id="PF13440">
    <property type="entry name" value="Polysacc_synt_3"/>
    <property type="match status" value="1"/>
</dbReference>
<dbReference type="Proteomes" id="UP000283077">
    <property type="component" value="Unassembled WGS sequence"/>
</dbReference>
<dbReference type="OrthoDB" id="9769862at2"/>
<keyword evidence="4 6" id="KW-1133">Transmembrane helix</keyword>
<protein>
    <submittedName>
        <fullName evidence="7">O-antigen translocase</fullName>
    </submittedName>
</protein>
<name>A0A437R3F9_9GAMM</name>
<comment type="caution">
    <text evidence="7">The sequence shown here is derived from an EMBL/GenBank/DDBJ whole genome shotgun (WGS) entry which is preliminary data.</text>
</comment>
<keyword evidence="5 6" id="KW-0472">Membrane</keyword>
<feature type="transmembrane region" description="Helical" evidence="6">
    <location>
        <begin position="149"/>
        <end position="168"/>
    </location>
</feature>
<sequence>MNLLKTSLLNAAAVAIRMLTLLGLNKVLAIYAGPAGYAAIGQLQNVMQMATTFASGAVTNGVTKYTAQYQQEPELQRQVWQTAGSIILAMTLVCMVLLWMFSPQLAGYFLQDQSYAAVFDLFAVAILLISINAYLLAILQGKADIRRYIMINIAGSVLTFVVTALAAWQFGLRGALFALAVQQGLALFVTLGLLRREPWFNWRSLIGRVDPLVARQLLQFMAMAFTTAVCVPVCQILIRDLIGQQLSWESAGMWEAMNRLSGAYLMFVTTTLSLYYLPKLASLHDFSAIRREIFSGYLLILPLVAVAACCMYLMRDFLIKLLFTEDFLPMASLFQWQLVGDFLKIGSWLLSYLMLSKAMTALYISTEILFAISLYVLTVLFIRWFALEGASMAYAVNYLLYWLTMGFAMYRYFRPSASAEQQQV</sequence>
<feature type="transmembrane region" description="Helical" evidence="6">
    <location>
        <begin position="334"/>
        <end position="355"/>
    </location>
</feature>
<feature type="transmembrane region" description="Helical" evidence="6">
    <location>
        <begin position="392"/>
        <end position="413"/>
    </location>
</feature>
<organism evidence="7 8">
    <name type="scientific">Rheinheimera riviphila</name>
    <dbReference type="NCBI Taxonomy" id="1834037"/>
    <lineage>
        <taxon>Bacteria</taxon>
        <taxon>Pseudomonadati</taxon>
        <taxon>Pseudomonadota</taxon>
        <taxon>Gammaproteobacteria</taxon>
        <taxon>Chromatiales</taxon>
        <taxon>Chromatiaceae</taxon>
        <taxon>Rheinheimera</taxon>
    </lineage>
</organism>
<reference evidence="7 8" key="1">
    <citation type="submission" date="2019-01" db="EMBL/GenBank/DDBJ databases">
        <authorList>
            <person name="Chen W.-M."/>
        </authorList>
    </citation>
    <scope>NUCLEOTIDE SEQUENCE [LARGE SCALE GENOMIC DNA]</scope>
    <source>
        <strain evidence="7 8">KYPC3</strain>
    </source>
</reference>
<evidence type="ECO:0000256" key="4">
    <source>
        <dbReference type="ARBA" id="ARBA00022989"/>
    </source>
</evidence>
<evidence type="ECO:0000313" key="8">
    <source>
        <dbReference type="Proteomes" id="UP000283077"/>
    </source>
</evidence>
<evidence type="ECO:0000256" key="3">
    <source>
        <dbReference type="ARBA" id="ARBA00022692"/>
    </source>
</evidence>